<dbReference type="SMART" id="SM00233">
    <property type="entry name" value="PH"/>
    <property type="match status" value="2"/>
</dbReference>
<dbReference type="InterPro" id="IPR001849">
    <property type="entry name" value="PH_domain"/>
</dbReference>
<reference evidence="3" key="1">
    <citation type="journal article" date="2020" name="Nat. Commun.">
        <title>Large-scale genome sequencing of mycorrhizal fungi provides insights into the early evolution of symbiotic traits.</title>
        <authorList>
            <person name="Miyauchi S."/>
            <person name="Kiss E."/>
            <person name="Kuo A."/>
            <person name="Drula E."/>
            <person name="Kohler A."/>
            <person name="Sanchez-Garcia M."/>
            <person name="Morin E."/>
            <person name="Andreopoulos B."/>
            <person name="Barry K.W."/>
            <person name="Bonito G."/>
            <person name="Buee M."/>
            <person name="Carver A."/>
            <person name="Chen C."/>
            <person name="Cichocki N."/>
            <person name="Clum A."/>
            <person name="Culley D."/>
            <person name="Crous P.W."/>
            <person name="Fauchery L."/>
            <person name="Girlanda M."/>
            <person name="Hayes R.D."/>
            <person name="Keri Z."/>
            <person name="LaButti K."/>
            <person name="Lipzen A."/>
            <person name="Lombard V."/>
            <person name="Magnuson J."/>
            <person name="Maillard F."/>
            <person name="Murat C."/>
            <person name="Nolan M."/>
            <person name="Ohm R.A."/>
            <person name="Pangilinan J."/>
            <person name="Pereira M.F."/>
            <person name="Perotto S."/>
            <person name="Peter M."/>
            <person name="Pfister S."/>
            <person name="Riley R."/>
            <person name="Sitrit Y."/>
            <person name="Stielow J.B."/>
            <person name="Szollosi G."/>
            <person name="Zifcakova L."/>
            <person name="Stursova M."/>
            <person name="Spatafora J.W."/>
            <person name="Tedersoo L."/>
            <person name="Vaario L.M."/>
            <person name="Yamada A."/>
            <person name="Yan M."/>
            <person name="Wang P."/>
            <person name="Xu J."/>
            <person name="Bruns T."/>
            <person name="Baldrian P."/>
            <person name="Vilgalys R."/>
            <person name="Dunand C."/>
            <person name="Henrissat B."/>
            <person name="Grigoriev I.V."/>
            <person name="Hibbett D."/>
            <person name="Nagy L.G."/>
            <person name="Martin F.M."/>
        </authorList>
    </citation>
    <scope>NUCLEOTIDE SEQUENCE</scope>
    <source>
        <strain evidence="3">UH-Tt-Lm1</strain>
    </source>
</reference>
<keyword evidence="4" id="KW-1185">Reference proteome</keyword>
<feature type="region of interest" description="Disordered" evidence="1">
    <location>
        <begin position="1"/>
        <end position="20"/>
    </location>
</feature>
<dbReference type="InterPro" id="IPR040345">
    <property type="entry name" value="Mug56/Spo71"/>
</dbReference>
<proteinExistence type="predicted"/>
<comment type="caution">
    <text evidence="3">The sequence shown here is derived from an EMBL/GenBank/DDBJ whole genome shotgun (WGS) entry which is preliminary data.</text>
</comment>
<dbReference type="OrthoDB" id="5579281at2759"/>
<dbReference type="AlphaFoldDB" id="A0A9P6H519"/>
<dbReference type="PANTHER" id="PTHR28076:SF1">
    <property type="entry name" value="PROSPORE MEMBRANE ADAPTER PROTEIN SPO71"/>
    <property type="match status" value="1"/>
</dbReference>
<name>A0A9P6H519_9AGAM</name>
<feature type="domain" description="PH" evidence="2">
    <location>
        <begin position="594"/>
        <end position="767"/>
    </location>
</feature>
<evidence type="ECO:0000256" key="1">
    <source>
        <dbReference type="SAM" id="MobiDB-lite"/>
    </source>
</evidence>
<gene>
    <name evidence="3" type="ORF">BJ322DRAFT_371569</name>
</gene>
<sequence>MAPVLQPHEGLGLLPPKEHKHRRRFIGPMPETVFASEVPANRQTRKKRGWFSSSSRASATSQEDVEQCLHDVIKVHAYEFFKGHGGKDEDWGEQEEKSVREEMLRRWRQSEWGKLRRAKEGGTKNRWVGTSFDIGTFLGVNVLDKDTLTTSPTSSPPRSPAKSTHPISIDTGTESVAGETFVTAPDQLSPRPPARKNGVASGTLTDLQNPSYFPLPTPSEEQTPGDFLQGSSGVMDRLHAPDVSSLAHSTADHVITPSQTKGKGKQVHYEDEVRDDGPTSPSEVLARSGPEVAETSAGAVEAARVDSMPEEDGVIMRDRMLVRVSHTDADSVGSAFDENRNRITQHLDYEDWSEFMVVWRKGRLELYEDHSLPGKEWVTKHKHLAFVVPLESPRTKLSLYSFVDMTFCFVCPPTPVLGVSKDRLRFHTARSGLNVFVFKVKIRSRAQDWIWKLWRHIGGHLPKSIEIRCPTLDSRLKLDLPNLDALILSDYGLFDRDTVVQLCKNSLRTVREWGWLVQRRIDEGLSFELAWRMGAKLDWVWQLNDLHGQPRDWAVLYGLALNQGGKLSHLEVRLKIHNPSKLHLKDGTRLDEPLGIEGYLDRIKPATQTKEPVYVATHGGYLFAMSPQHAHPPSPPGASPDIFSPKDMREAEVSRGAKQVLAAHGVLDLRNILAVRRAFHQTPRHTHDDSNNDDEVGVWQELERTESDDEDRGGEDGLATAPNKPRKNMRRSFELLMVTGHVVRLEAYSCIVALEWINRLRALITYWRMRHQMDAKQEMDLAQHGAGRARVTPLKHAHVFDQNLPPEDPPDPESSLPDLSAVYNLCLYQNCRPILKCGKLFARKGLRGQYEHLQLVLVNGHLVQFRIKPTVSLYFKKRKTINLLDAYVCSGYFAAQTLPSGQFRPDMPATARRYADGLETDDPEEDTLFMLWYHYHPVGAGGATGSGPAAQTKKGPSIPPLSAKRKVALFRTRSKLERDAWCWALNTEIEKMAYSNPEREILLRETGDIVQDP</sequence>
<dbReference type="Proteomes" id="UP000736335">
    <property type="component" value="Unassembled WGS sequence"/>
</dbReference>
<dbReference type="GO" id="GO:1902657">
    <property type="term" value="P:protein localization to prospore membrane"/>
    <property type="evidence" value="ECO:0007669"/>
    <property type="project" value="InterPro"/>
</dbReference>
<feature type="compositionally biased region" description="Basic and acidic residues" evidence="1">
    <location>
        <begin position="267"/>
        <end position="277"/>
    </location>
</feature>
<evidence type="ECO:0000259" key="2">
    <source>
        <dbReference type="SMART" id="SM00233"/>
    </source>
</evidence>
<protein>
    <submittedName>
        <fullName evidence="3">Pleckstrin homology domain-containing protein</fullName>
    </submittedName>
</protein>
<dbReference type="EMBL" id="WIUZ02000019">
    <property type="protein sequence ID" value="KAF9779653.1"/>
    <property type="molecule type" value="Genomic_DNA"/>
</dbReference>
<dbReference type="Pfam" id="PF15404">
    <property type="entry name" value="PH_4"/>
    <property type="match status" value="1"/>
</dbReference>
<feature type="region of interest" description="Disordered" evidence="1">
    <location>
        <begin position="148"/>
        <end position="305"/>
    </location>
</feature>
<dbReference type="InterPro" id="IPR039486">
    <property type="entry name" value="Mug56/Spo71_PH"/>
</dbReference>
<feature type="region of interest" description="Disordered" evidence="1">
    <location>
        <begin position="37"/>
        <end position="57"/>
    </location>
</feature>
<dbReference type="Pfam" id="PF23207">
    <property type="entry name" value="PH_SPO71"/>
    <property type="match status" value="1"/>
</dbReference>
<feature type="region of interest" description="Disordered" evidence="1">
    <location>
        <begin position="703"/>
        <end position="725"/>
    </location>
</feature>
<dbReference type="InterPro" id="IPR057379">
    <property type="entry name" value="PH_SPO71"/>
</dbReference>
<reference evidence="3" key="2">
    <citation type="submission" date="2020-11" db="EMBL/GenBank/DDBJ databases">
        <authorList>
            <consortium name="DOE Joint Genome Institute"/>
            <person name="Kuo A."/>
            <person name="Miyauchi S."/>
            <person name="Kiss E."/>
            <person name="Drula E."/>
            <person name="Kohler A."/>
            <person name="Sanchez-Garcia M."/>
            <person name="Andreopoulos B."/>
            <person name="Barry K.W."/>
            <person name="Bonito G."/>
            <person name="Buee M."/>
            <person name="Carver A."/>
            <person name="Chen C."/>
            <person name="Cichocki N."/>
            <person name="Clum A."/>
            <person name="Culley D."/>
            <person name="Crous P.W."/>
            <person name="Fauchery L."/>
            <person name="Girlanda M."/>
            <person name="Hayes R."/>
            <person name="Keri Z."/>
            <person name="Labutti K."/>
            <person name="Lipzen A."/>
            <person name="Lombard V."/>
            <person name="Magnuson J."/>
            <person name="Maillard F."/>
            <person name="Morin E."/>
            <person name="Murat C."/>
            <person name="Nolan M."/>
            <person name="Ohm R."/>
            <person name="Pangilinan J."/>
            <person name="Pereira M."/>
            <person name="Perotto S."/>
            <person name="Peter M."/>
            <person name="Riley R."/>
            <person name="Sitrit Y."/>
            <person name="Stielow B."/>
            <person name="Szollosi G."/>
            <person name="Zifcakova L."/>
            <person name="Stursova M."/>
            <person name="Spatafora J.W."/>
            <person name="Tedersoo L."/>
            <person name="Vaario L.-M."/>
            <person name="Yamada A."/>
            <person name="Yan M."/>
            <person name="Wang P."/>
            <person name="Xu J."/>
            <person name="Bruns T."/>
            <person name="Baldrian P."/>
            <person name="Vilgalys R."/>
            <person name="Henrissat B."/>
            <person name="Grigoriev I.V."/>
            <person name="Hibbett D."/>
            <person name="Nagy L.G."/>
            <person name="Martin F.M."/>
        </authorList>
    </citation>
    <scope>NUCLEOTIDE SEQUENCE</scope>
    <source>
        <strain evidence="3">UH-Tt-Lm1</strain>
    </source>
</reference>
<accession>A0A9P6H519</accession>
<dbReference type="PANTHER" id="PTHR28076">
    <property type="entry name" value="SPORULATION-SPECIFIC PROTEIN 71"/>
    <property type="match status" value="1"/>
</dbReference>
<feature type="compositionally biased region" description="Polar residues" evidence="1">
    <location>
        <begin position="200"/>
        <end position="211"/>
    </location>
</feature>
<evidence type="ECO:0000313" key="3">
    <source>
        <dbReference type="EMBL" id="KAF9779653.1"/>
    </source>
</evidence>
<feature type="domain" description="PH" evidence="2">
    <location>
        <begin position="834"/>
        <end position="992"/>
    </location>
</feature>
<evidence type="ECO:0000313" key="4">
    <source>
        <dbReference type="Proteomes" id="UP000736335"/>
    </source>
</evidence>
<organism evidence="3 4">
    <name type="scientific">Thelephora terrestris</name>
    <dbReference type="NCBI Taxonomy" id="56493"/>
    <lineage>
        <taxon>Eukaryota</taxon>
        <taxon>Fungi</taxon>
        <taxon>Dikarya</taxon>
        <taxon>Basidiomycota</taxon>
        <taxon>Agaricomycotina</taxon>
        <taxon>Agaricomycetes</taxon>
        <taxon>Thelephorales</taxon>
        <taxon>Thelephoraceae</taxon>
        <taxon>Thelephora</taxon>
    </lineage>
</organism>